<name>A0AAN5ANQ8_9BACT</name>
<gene>
    <name evidence="3" type="ORF">PEDI_56040</name>
</gene>
<dbReference type="Pfam" id="PF00703">
    <property type="entry name" value="Glyco_hydro_2"/>
    <property type="match status" value="1"/>
</dbReference>
<dbReference type="AlphaFoldDB" id="A0AAN5ANQ8"/>
<keyword evidence="4" id="KW-1185">Reference proteome</keyword>
<dbReference type="InterPro" id="IPR000421">
    <property type="entry name" value="FA58C"/>
</dbReference>
<dbReference type="GO" id="GO:0004553">
    <property type="term" value="F:hydrolase activity, hydrolyzing O-glycosyl compounds"/>
    <property type="evidence" value="ECO:0007669"/>
    <property type="project" value="InterPro"/>
</dbReference>
<dbReference type="InterPro" id="IPR051913">
    <property type="entry name" value="GH2_Domain-Containing"/>
</dbReference>
<dbReference type="InterPro" id="IPR006102">
    <property type="entry name" value="Ig-like_GH2"/>
</dbReference>
<dbReference type="Gene3D" id="2.60.120.260">
    <property type="entry name" value="Galactose-binding domain-like"/>
    <property type="match status" value="2"/>
</dbReference>
<dbReference type="Pfam" id="PF00754">
    <property type="entry name" value="F5_F8_type_C"/>
    <property type="match status" value="1"/>
</dbReference>
<proteinExistence type="inferred from homology"/>
<dbReference type="SUPFAM" id="SSF49785">
    <property type="entry name" value="Galactose-binding domain-like"/>
    <property type="match status" value="2"/>
</dbReference>
<accession>A0AAN5ANQ8</accession>
<dbReference type="InterPro" id="IPR006104">
    <property type="entry name" value="Glyco_hydro_2_N"/>
</dbReference>
<reference evidence="3 4" key="1">
    <citation type="submission" date="2021-12" db="EMBL/GenBank/DDBJ databases">
        <title>Genome sequencing of bacteria with rrn-lacking chromosome and rrn-plasmid.</title>
        <authorList>
            <person name="Anda M."/>
            <person name="Iwasaki W."/>
        </authorList>
    </citation>
    <scope>NUCLEOTIDE SEQUENCE [LARGE SCALE GENOMIC DNA]</scope>
    <source>
        <strain evidence="3 4">NBRC 15940</strain>
    </source>
</reference>
<dbReference type="GO" id="GO:0005975">
    <property type="term" value="P:carbohydrate metabolic process"/>
    <property type="evidence" value="ECO:0007669"/>
    <property type="project" value="InterPro"/>
</dbReference>
<dbReference type="Gene3D" id="3.20.20.80">
    <property type="entry name" value="Glycosidases"/>
    <property type="match status" value="1"/>
</dbReference>
<evidence type="ECO:0000313" key="3">
    <source>
        <dbReference type="EMBL" id="GJM65052.1"/>
    </source>
</evidence>
<dbReference type="InterPro" id="IPR017853">
    <property type="entry name" value="GH"/>
</dbReference>
<dbReference type="PANTHER" id="PTHR42732">
    <property type="entry name" value="BETA-GALACTOSIDASE"/>
    <property type="match status" value="1"/>
</dbReference>
<evidence type="ECO:0000313" key="4">
    <source>
        <dbReference type="Proteomes" id="UP001310022"/>
    </source>
</evidence>
<dbReference type="InterPro" id="IPR008979">
    <property type="entry name" value="Galactose-bd-like_sf"/>
</dbReference>
<dbReference type="SUPFAM" id="SSF51445">
    <property type="entry name" value="(Trans)glycosidases"/>
    <property type="match status" value="1"/>
</dbReference>
<protein>
    <submittedName>
        <fullName evidence="3">Beta-galactosidase</fullName>
    </submittedName>
</protein>
<organism evidence="3 4">
    <name type="scientific">Persicobacter diffluens</name>
    <dbReference type="NCBI Taxonomy" id="981"/>
    <lineage>
        <taxon>Bacteria</taxon>
        <taxon>Pseudomonadati</taxon>
        <taxon>Bacteroidota</taxon>
        <taxon>Cytophagia</taxon>
        <taxon>Cytophagales</taxon>
        <taxon>Persicobacteraceae</taxon>
        <taxon>Persicobacter</taxon>
    </lineage>
</organism>
<dbReference type="EMBL" id="BQKE01000011">
    <property type="protein sequence ID" value="GJM65052.1"/>
    <property type="molecule type" value="Genomic_DNA"/>
</dbReference>
<dbReference type="PANTHER" id="PTHR42732:SF1">
    <property type="entry name" value="BETA-MANNOSIDASE"/>
    <property type="match status" value="1"/>
</dbReference>
<evidence type="ECO:0000256" key="1">
    <source>
        <dbReference type="ARBA" id="ARBA00007401"/>
    </source>
</evidence>
<evidence type="ECO:0000259" key="2">
    <source>
        <dbReference type="PROSITE" id="PS50022"/>
    </source>
</evidence>
<sequence length="1069" mass="120684">MYKVKTSVGLATIFTLICILLGGVQTMAQDVMSLHGDWKVKLEKAKTITDPNALATDFDKEVQLPGTTDIFGLGIALDTDTIQKPFEHLFRKHSFIGKAWYYREVTIPQDWKGKALALEFEMIKWTSQLFIDGQEVAMQNSLVAPHRFDVTDYLTPGTHKIAVAVDNEKHFDVGLSHAYTEETQTIWNGILGQMNITAHDQVKLSHVATYPNVENNSVKVVLTVNNAGKKVAKGQITLAAKVKDHTVNELTTEQVFESGESKIALEYPLGDAQYLWSEFTPDVYQLQANIQGGKGKKAFESMLETTFGMREIVSDGHALRVNGNKVFLRGTLDCSIYPKTGHPPTDLASWMKIMKATKSYGLNHIRYHSWCPPAAAFEAADQMGIYLQVELPSWSFNFGEDAATNTFFNEEAARMIKEYGNHPSFCMFTLGNELEGDYDYMNEMVMGLRKTDDRRLYSVSAFTFQKGHGKWAEPADQYYITQITKNGWVRGQGFFNDFAPNSKDDYRASIDGLPVPLIAHEIGQYSVYPRMAEISKYDGVLVPYSLITIREDLRKKGLLHQAADFTLASGKLAELLYKEEIERSFRTPNQAGFQLLQLTDFPGQSTAHVGLLDAFWESKGIITEESFKAFCSQTVLLLRTDHFIYENDQQFKGVLEFANYSTHNFKNTTARWELKDEAGQIFAKGDFKNDQVAAGDYHIFGDIHVDFSTVSKATNFKLSAFINGTEITNQWNLWVYPTEKVQTVKEVLVSNDLDEVIAALKKGRKVIYNPSSRNMKKKVNGKFVPVFWSPVHFPKQAGTMGILCEPEHSALADFPTDFHSNWQWWDLTREMSAIDISDLNADFQPIVQVIDNFARNAKLAGVMEAKVGKGSLIISAFDITNDLDSRPVARQMQRSLVAYAQQADFAPQVEMSEQDLTDLFLSKHPWQSAKVLESTPGHRGYESKNVLDGDLSTLWHTEWGGQEQDMPHEIIIDASEVLALKGIRLVQRNGIKANGRVKDYEVYISKDGTTFDKPQVVGQCKEDQPFEDILFSQEYMDESTFDCRYIKLRVLSSHNGKPYTAIAQIEIIE</sequence>
<dbReference type="Proteomes" id="UP001310022">
    <property type="component" value="Unassembled WGS sequence"/>
</dbReference>
<dbReference type="Pfam" id="PF02837">
    <property type="entry name" value="Glyco_hydro_2_N"/>
    <property type="match status" value="1"/>
</dbReference>
<feature type="domain" description="F5/8 type C" evidence="2">
    <location>
        <begin position="909"/>
        <end position="1069"/>
    </location>
</feature>
<comment type="caution">
    <text evidence="3">The sequence shown here is derived from an EMBL/GenBank/DDBJ whole genome shotgun (WGS) entry which is preliminary data.</text>
</comment>
<dbReference type="RefSeq" id="WP_338240118.1">
    <property type="nucleotide sequence ID" value="NZ_BQKE01000011.1"/>
</dbReference>
<dbReference type="PROSITE" id="PS50022">
    <property type="entry name" value="FA58C_3"/>
    <property type="match status" value="1"/>
</dbReference>
<comment type="similarity">
    <text evidence="1">Belongs to the glycosyl hydrolase 2 family.</text>
</comment>